<comment type="caution">
    <text evidence="1">The sequence shown here is derived from an EMBL/GenBank/DDBJ whole genome shotgun (WGS) entry which is preliminary data.</text>
</comment>
<proteinExistence type="predicted"/>
<reference evidence="1 2" key="1">
    <citation type="submission" date="2016-05" db="EMBL/GenBank/DDBJ databases">
        <title>Single-cell genome of chain-forming Candidatus Thiomargarita nelsonii and comparison to other large sulfur-oxidizing bacteria.</title>
        <authorList>
            <person name="Winkel M."/>
            <person name="Salman V."/>
            <person name="Woyke T."/>
            <person name="Schulz-Vogt H."/>
            <person name="Richter M."/>
            <person name="Flood B."/>
            <person name="Bailey J."/>
            <person name="Amann R."/>
            <person name="Mussmann M."/>
        </authorList>
    </citation>
    <scope>NUCLEOTIDE SEQUENCE [LARGE SCALE GENOMIC DNA]</scope>
    <source>
        <strain evidence="1 2">THI036</strain>
    </source>
</reference>
<dbReference type="Proteomes" id="UP000076962">
    <property type="component" value="Unassembled WGS sequence"/>
</dbReference>
<organism evidence="1 2">
    <name type="scientific">Candidatus Thiomargarita nelsonii</name>
    <dbReference type="NCBI Taxonomy" id="1003181"/>
    <lineage>
        <taxon>Bacteria</taxon>
        <taxon>Pseudomonadati</taxon>
        <taxon>Pseudomonadota</taxon>
        <taxon>Gammaproteobacteria</taxon>
        <taxon>Thiotrichales</taxon>
        <taxon>Thiotrichaceae</taxon>
        <taxon>Thiomargarita</taxon>
    </lineage>
</organism>
<keyword evidence="2" id="KW-1185">Reference proteome</keyword>
<protein>
    <submittedName>
        <fullName evidence="1">Uncharacterized protein</fullName>
    </submittedName>
</protein>
<name>A0A176S5X0_9GAMM</name>
<dbReference type="EMBL" id="LUTY01000392">
    <property type="protein sequence ID" value="OAD23400.1"/>
    <property type="molecule type" value="Genomic_DNA"/>
</dbReference>
<evidence type="ECO:0000313" key="1">
    <source>
        <dbReference type="EMBL" id="OAD23400.1"/>
    </source>
</evidence>
<accession>A0A176S5X0</accession>
<evidence type="ECO:0000313" key="2">
    <source>
        <dbReference type="Proteomes" id="UP000076962"/>
    </source>
</evidence>
<sequence>MFFSPKSSITYCCPFSMRERLTVFQPLRVEPPVVRTRWLVLLPCSISRMSLLAQ</sequence>
<gene>
    <name evidence="1" type="ORF">THIOM_000771</name>
</gene>
<dbReference type="AlphaFoldDB" id="A0A176S5X0"/>